<accession>A0A8B6DKG0</accession>
<protein>
    <submittedName>
        <fullName evidence="1">Uncharacterized protein</fullName>
    </submittedName>
</protein>
<organism evidence="1 2">
    <name type="scientific">Mytilus galloprovincialis</name>
    <name type="common">Mediterranean mussel</name>
    <dbReference type="NCBI Taxonomy" id="29158"/>
    <lineage>
        <taxon>Eukaryota</taxon>
        <taxon>Metazoa</taxon>
        <taxon>Spiralia</taxon>
        <taxon>Lophotrochozoa</taxon>
        <taxon>Mollusca</taxon>
        <taxon>Bivalvia</taxon>
        <taxon>Autobranchia</taxon>
        <taxon>Pteriomorphia</taxon>
        <taxon>Mytilida</taxon>
        <taxon>Mytiloidea</taxon>
        <taxon>Mytilidae</taxon>
        <taxon>Mytilinae</taxon>
        <taxon>Mytilus</taxon>
    </lineage>
</organism>
<dbReference type="AlphaFoldDB" id="A0A8B6DKG0"/>
<dbReference type="PROSITE" id="PS51257">
    <property type="entry name" value="PROKAR_LIPOPROTEIN"/>
    <property type="match status" value="1"/>
</dbReference>
<comment type="caution">
    <text evidence="1">The sequence shown here is derived from an EMBL/GenBank/DDBJ whole genome shotgun (WGS) entry which is preliminary data.</text>
</comment>
<dbReference type="Proteomes" id="UP000596742">
    <property type="component" value="Unassembled WGS sequence"/>
</dbReference>
<name>A0A8B6DKG0_MYTGA</name>
<keyword evidence="2" id="KW-1185">Reference proteome</keyword>
<proteinExistence type="predicted"/>
<dbReference type="OrthoDB" id="10288704at2759"/>
<evidence type="ECO:0000313" key="1">
    <source>
        <dbReference type="EMBL" id="VDI19958.1"/>
    </source>
</evidence>
<sequence>MLHFFIRFSGIMEGKAVVIFLGFISCVFAASYPVTKKCDNECSSRLDCRRGYYCQTIGCNRRCTSLNLPIDNAHIDRVVSQNTFPLECELRCRQQGRIGCRRLCQQNGDQFLVDQRFPGDSLDHSFQGSSVDRTFPGASLGSIRSGSLVDRIRSIGPVDSTHHKGCENMCISRNQCNFNEDCVSRNGCNVCVRVSSYA</sequence>
<evidence type="ECO:0000313" key="2">
    <source>
        <dbReference type="Proteomes" id="UP000596742"/>
    </source>
</evidence>
<gene>
    <name evidence="1" type="ORF">MGAL_10B072041</name>
</gene>
<dbReference type="EMBL" id="UYJE01003516">
    <property type="protein sequence ID" value="VDI19958.1"/>
    <property type="molecule type" value="Genomic_DNA"/>
</dbReference>
<reference evidence="1" key="1">
    <citation type="submission" date="2018-11" db="EMBL/GenBank/DDBJ databases">
        <authorList>
            <person name="Alioto T."/>
            <person name="Alioto T."/>
        </authorList>
    </citation>
    <scope>NUCLEOTIDE SEQUENCE</scope>
</reference>